<accession>A0A9W9R4T6</accession>
<organism evidence="2 3">
    <name type="scientific">Penicillium brevicompactum</name>
    <dbReference type="NCBI Taxonomy" id="5074"/>
    <lineage>
        <taxon>Eukaryota</taxon>
        <taxon>Fungi</taxon>
        <taxon>Dikarya</taxon>
        <taxon>Ascomycota</taxon>
        <taxon>Pezizomycotina</taxon>
        <taxon>Eurotiomycetes</taxon>
        <taxon>Eurotiomycetidae</taxon>
        <taxon>Eurotiales</taxon>
        <taxon>Aspergillaceae</taxon>
        <taxon>Penicillium</taxon>
    </lineage>
</organism>
<evidence type="ECO:0000256" key="1">
    <source>
        <dbReference type="SAM" id="MobiDB-lite"/>
    </source>
</evidence>
<evidence type="ECO:0000313" key="3">
    <source>
        <dbReference type="Proteomes" id="UP001147695"/>
    </source>
</evidence>
<gene>
    <name evidence="2" type="ORF">N7452_001193</name>
</gene>
<comment type="caution">
    <text evidence="2">The sequence shown here is derived from an EMBL/GenBank/DDBJ whole genome shotgun (WGS) entry which is preliminary data.</text>
</comment>
<proteinExistence type="predicted"/>
<reference evidence="2" key="1">
    <citation type="submission" date="2022-12" db="EMBL/GenBank/DDBJ databases">
        <authorList>
            <person name="Petersen C."/>
        </authorList>
    </citation>
    <scope>NUCLEOTIDE SEQUENCE</scope>
    <source>
        <strain evidence="2">IBT 35673</strain>
    </source>
</reference>
<feature type="region of interest" description="Disordered" evidence="1">
    <location>
        <begin position="76"/>
        <end position="99"/>
    </location>
</feature>
<dbReference type="AlphaFoldDB" id="A0A9W9R4T6"/>
<evidence type="ECO:0000313" key="2">
    <source>
        <dbReference type="EMBL" id="KAJ5352219.1"/>
    </source>
</evidence>
<name>A0A9W9R4T6_PENBR</name>
<protein>
    <submittedName>
        <fullName evidence="2">Uncharacterized protein</fullName>
    </submittedName>
</protein>
<dbReference type="Proteomes" id="UP001147695">
    <property type="component" value="Unassembled WGS sequence"/>
</dbReference>
<dbReference type="EMBL" id="JAPZBQ010000001">
    <property type="protein sequence ID" value="KAJ5352219.1"/>
    <property type="molecule type" value="Genomic_DNA"/>
</dbReference>
<sequence length="99" mass="10949">MSSKVVLKVAQVEAWNDLGSLQDMDIFSIHSPGAGQVYRAALEGCKPTPYPLDQRLLTLLRTEHLRKVGGQHIVHLGSPGASHNANRQDRAIDTYPYQN</sequence>
<reference evidence="2" key="2">
    <citation type="journal article" date="2023" name="IMA Fungus">
        <title>Comparative genomic study of the Penicillium genus elucidates a diverse pangenome and 15 lateral gene transfer events.</title>
        <authorList>
            <person name="Petersen C."/>
            <person name="Sorensen T."/>
            <person name="Nielsen M.R."/>
            <person name="Sondergaard T.E."/>
            <person name="Sorensen J.L."/>
            <person name="Fitzpatrick D.A."/>
            <person name="Frisvad J.C."/>
            <person name="Nielsen K.L."/>
        </authorList>
    </citation>
    <scope>NUCLEOTIDE SEQUENCE</scope>
    <source>
        <strain evidence="2">IBT 35673</strain>
    </source>
</reference>